<reference evidence="1" key="1">
    <citation type="submission" date="2015-10" db="EMBL/GenBank/DDBJ databases">
        <title>EvidentialGene: Evidence-directed Construction of Complete mRNA Transcriptomes without Genomes.</title>
        <authorList>
            <person name="Gilbert D.G."/>
        </authorList>
    </citation>
    <scope>NUCLEOTIDE SEQUENCE</scope>
</reference>
<dbReference type="AlphaFoldDB" id="A0A0N8DGP1"/>
<dbReference type="EMBL" id="GDIQ01000320">
    <property type="protein sequence ID" value="JAN94417.1"/>
    <property type="molecule type" value="Transcribed_RNA"/>
</dbReference>
<proteinExistence type="predicted"/>
<organism evidence="1">
    <name type="scientific">Daphnia magna</name>
    <dbReference type="NCBI Taxonomy" id="35525"/>
    <lineage>
        <taxon>Eukaryota</taxon>
        <taxon>Metazoa</taxon>
        <taxon>Ecdysozoa</taxon>
        <taxon>Arthropoda</taxon>
        <taxon>Crustacea</taxon>
        <taxon>Branchiopoda</taxon>
        <taxon>Diplostraca</taxon>
        <taxon>Cladocera</taxon>
        <taxon>Anomopoda</taxon>
        <taxon>Daphniidae</taxon>
        <taxon>Daphnia</taxon>
    </lineage>
</organism>
<sequence length="75" mass="8703">MIPCLRHSTHLARVFRCVLSIIYIVPISLVILKCFDTSPPPFFVFFNFKLLDFVLEISRRSCLDLNVMGREKVEG</sequence>
<name>A0A0N8DGP1_9CRUS</name>
<accession>A0A0N8DGP1</accession>
<evidence type="ECO:0000313" key="1">
    <source>
        <dbReference type="EMBL" id="JAN94417.1"/>
    </source>
</evidence>
<protein>
    <submittedName>
        <fullName evidence="1">Uncharacterized protein</fullName>
    </submittedName>
</protein>